<dbReference type="GO" id="GO:0044272">
    <property type="term" value="P:sulfur compound biosynthetic process"/>
    <property type="evidence" value="ECO:0007669"/>
    <property type="project" value="UniProtKB-ARBA"/>
</dbReference>
<accession>A0A075FUL9</accession>
<dbReference type="InterPro" id="IPR029061">
    <property type="entry name" value="THDP-binding"/>
</dbReference>
<feature type="domain" description="Transketolase N-terminal" evidence="4">
    <location>
        <begin position="30"/>
        <end position="283"/>
    </location>
</feature>
<keyword evidence="5" id="KW-0808">Transferase</keyword>
<keyword evidence="3" id="KW-0786">Thiamine pyrophosphate</keyword>
<dbReference type="Pfam" id="PF00456">
    <property type="entry name" value="Transketolase_N"/>
    <property type="match status" value="1"/>
</dbReference>
<evidence type="ECO:0000256" key="2">
    <source>
        <dbReference type="ARBA" id="ARBA00007131"/>
    </source>
</evidence>
<gene>
    <name evidence="5" type="primary">tktA</name>
    <name evidence="5" type="synonym">tktB</name>
</gene>
<dbReference type="EC" id="2.2.1.1" evidence="5"/>
<protein>
    <submittedName>
        <fullName evidence="5">Transketolase domain-containing protein (TktA, tktB)</fullName>
        <ecNumber evidence="5">2.2.1.1</ecNumber>
    </submittedName>
</protein>
<comment type="cofactor">
    <cofactor evidence="1">
        <name>thiamine diphosphate</name>
        <dbReference type="ChEBI" id="CHEBI:58937"/>
    </cofactor>
</comment>
<comment type="similarity">
    <text evidence="2">Belongs to the transketolase family.</text>
</comment>
<dbReference type="EMBL" id="KF900449">
    <property type="protein sequence ID" value="AIE95370.1"/>
    <property type="molecule type" value="Genomic_DNA"/>
</dbReference>
<evidence type="ECO:0000256" key="3">
    <source>
        <dbReference type="ARBA" id="ARBA00023052"/>
    </source>
</evidence>
<evidence type="ECO:0000313" key="5">
    <source>
        <dbReference type="EMBL" id="AIE95370.1"/>
    </source>
</evidence>
<evidence type="ECO:0000259" key="4">
    <source>
        <dbReference type="Pfam" id="PF00456"/>
    </source>
</evidence>
<dbReference type="CDD" id="cd02012">
    <property type="entry name" value="TPP_TK"/>
    <property type="match status" value="1"/>
</dbReference>
<dbReference type="PANTHER" id="PTHR47514:SF1">
    <property type="entry name" value="TRANSKETOLASE N-TERMINAL SECTION-RELATED"/>
    <property type="match status" value="1"/>
</dbReference>
<dbReference type="Gene3D" id="3.40.50.970">
    <property type="match status" value="1"/>
</dbReference>
<dbReference type="GO" id="GO:0004802">
    <property type="term" value="F:transketolase activity"/>
    <property type="evidence" value="ECO:0007669"/>
    <property type="project" value="UniProtKB-EC"/>
</dbReference>
<dbReference type="SUPFAM" id="SSF52518">
    <property type="entry name" value="Thiamin diphosphate-binding fold (THDP-binding)"/>
    <property type="match status" value="1"/>
</dbReference>
<reference evidence="5" key="1">
    <citation type="journal article" date="2014" name="Genome Biol. Evol.">
        <title>Pangenome evidence for extensive interdomain horizontal transfer affecting lineage core and shell genes in uncultured planktonic thaumarchaeota and euryarchaeota.</title>
        <authorList>
            <person name="Deschamps P."/>
            <person name="Zivanovic Y."/>
            <person name="Moreira D."/>
            <person name="Rodriguez-Valera F."/>
            <person name="Lopez-Garcia P."/>
        </authorList>
    </citation>
    <scope>NUCLEOTIDE SEQUENCE</scope>
</reference>
<sequence>MQPRWGTTVMSTENEMKEDYSSIGELLETAKKCRRNIVQMVHRANAGHPGGSLSAIDMLVALYKTRLNVDPSNPDDPERDRFIMSKGHASPAVYAILHEMGFLSSEDLTTFRVKGGVCQGHVDMKWTPGVDFSAGSLGMGLSFGLGTALAATLDGSTRTSYVMLGDGELQEGQVWEAAMAAVHHEVGNLKVFVDRNRIQNDDFCENQMRMFDVAEKWAGFGWAVRECDGHDMNALVEAIEWMDSITDGPAVVVAHTIKGKGVSFMEDNPSFHGAAPNDEQLQIAMEELE</sequence>
<evidence type="ECO:0000256" key="1">
    <source>
        <dbReference type="ARBA" id="ARBA00001964"/>
    </source>
</evidence>
<name>A0A075FUL9_9EURY</name>
<dbReference type="InterPro" id="IPR005474">
    <property type="entry name" value="Transketolase_N"/>
</dbReference>
<proteinExistence type="inferred from homology"/>
<dbReference type="GO" id="GO:0006082">
    <property type="term" value="P:organic acid metabolic process"/>
    <property type="evidence" value="ECO:0007669"/>
    <property type="project" value="UniProtKB-ARBA"/>
</dbReference>
<dbReference type="PANTHER" id="PTHR47514">
    <property type="entry name" value="TRANSKETOLASE N-TERMINAL SECTION-RELATED"/>
    <property type="match status" value="1"/>
</dbReference>
<organism evidence="5">
    <name type="scientific">uncultured marine group II/III euryarchaeote AD1000_65_C10</name>
    <dbReference type="NCBI Taxonomy" id="1457794"/>
    <lineage>
        <taxon>Archaea</taxon>
        <taxon>Methanobacteriati</taxon>
        <taxon>Methanobacteriota</taxon>
        <taxon>environmental samples</taxon>
    </lineage>
</organism>
<dbReference type="AlphaFoldDB" id="A0A075FUL9"/>